<dbReference type="EMBL" id="AP023366">
    <property type="protein sequence ID" value="BCJ86023.1"/>
    <property type="molecule type" value="Genomic_DNA"/>
</dbReference>
<dbReference type="GO" id="GO:0006865">
    <property type="term" value="P:amino acid transport"/>
    <property type="evidence" value="ECO:0007669"/>
    <property type="project" value="UniProtKB-KW"/>
</dbReference>
<proteinExistence type="inferred from homology"/>
<feature type="transmembrane region" description="Helical" evidence="9">
    <location>
        <begin position="61"/>
        <end position="83"/>
    </location>
</feature>
<sequence length="295" mass="32430">MNTFFDLLVSSILLAGLYMTMSFGLTMIYGVMKIINLAHAGVIMLGAYLTYTLYHTLGIDPILSLVINLPLFFLFGMFIHRVFVSRVPLADVPTLPSLLLLFGIWLILQNIAYLIWSGNDRSIMTAYTTSTFQILGAHVSLIRVIVFVISILALIFLQLFLSRTYMGKAIRAITQNRNSARLAGIDVERISMVAFGIGIAFAALAGTLMSTMYSFNPDFGRTFLLKAFVIIVLGGLESFYGVAIGALLLALFESYSALFIQASLQPAISFTLLVVILIFLPGGITGLLQRRRKAA</sequence>
<keyword evidence="3" id="KW-1003">Cell membrane</keyword>
<evidence type="ECO:0000256" key="7">
    <source>
        <dbReference type="ARBA" id="ARBA00023136"/>
    </source>
</evidence>
<feature type="transmembrane region" description="Helical" evidence="9">
    <location>
        <begin position="137"/>
        <end position="161"/>
    </location>
</feature>
<evidence type="ECO:0000256" key="1">
    <source>
        <dbReference type="ARBA" id="ARBA00004651"/>
    </source>
</evidence>
<dbReference type="Proteomes" id="UP000593802">
    <property type="component" value="Chromosome"/>
</dbReference>
<dbReference type="PANTHER" id="PTHR11795:SF445">
    <property type="entry name" value="AMINO ACID ABC TRANSPORTER PERMEASE PROTEIN"/>
    <property type="match status" value="1"/>
</dbReference>
<dbReference type="InterPro" id="IPR052157">
    <property type="entry name" value="BCAA_transport_permease"/>
</dbReference>
<dbReference type="PANTHER" id="PTHR11795">
    <property type="entry name" value="BRANCHED-CHAIN AMINO ACID TRANSPORT SYSTEM PERMEASE PROTEIN LIVH"/>
    <property type="match status" value="1"/>
</dbReference>
<dbReference type="KEGG" id="eff:skT53_10080"/>
<evidence type="ECO:0000256" key="8">
    <source>
        <dbReference type="ARBA" id="ARBA00037998"/>
    </source>
</evidence>
<dbReference type="GO" id="GO:0005886">
    <property type="term" value="C:plasma membrane"/>
    <property type="evidence" value="ECO:0007669"/>
    <property type="project" value="UniProtKB-SubCell"/>
</dbReference>
<keyword evidence="5" id="KW-0029">Amino-acid transport</keyword>
<feature type="transmembrane region" description="Helical" evidence="9">
    <location>
        <begin position="34"/>
        <end position="54"/>
    </location>
</feature>
<keyword evidence="11" id="KW-1185">Reference proteome</keyword>
<dbReference type="RefSeq" id="WP_200760070.1">
    <property type="nucleotide sequence ID" value="NZ_AP023366.1"/>
</dbReference>
<organism evidence="10 11">
    <name type="scientific">Effusibacillus dendaii</name>
    <dbReference type="NCBI Taxonomy" id="2743772"/>
    <lineage>
        <taxon>Bacteria</taxon>
        <taxon>Bacillati</taxon>
        <taxon>Bacillota</taxon>
        <taxon>Bacilli</taxon>
        <taxon>Bacillales</taxon>
        <taxon>Alicyclobacillaceae</taxon>
        <taxon>Effusibacillus</taxon>
    </lineage>
</organism>
<accession>A0A7I8D788</accession>
<feature type="transmembrane region" description="Helical" evidence="9">
    <location>
        <begin position="190"/>
        <end position="215"/>
    </location>
</feature>
<dbReference type="AlphaFoldDB" id="A0A7I8D788"/>
<feature type="transmembrane region" description="Helical" evidence="9">
    <location>
        <begin position="264"/>
        <end position="288"/>
    </location>
</feature>
<feature type="transmembrane region" description="Helical" evidence="9">
    <location>
        <begin position="227"/>
        <end position="252"/>
    </location>
</feature>
<evidence type="ECO:0000313" key="11">
    <source>
        <dbReference type="Proteomes" id="UP000593802"/>
    </source>
</evidence>
<evidence type="ECO:0000313" key="10">
    <source>
        <dbReference type="EMBL" id="BCJ86023.1"/>
    </source>
</evidence>
<keyword evidence="4 9" id="KW-0812">Transmembrane</keyword>
<reference evidence="10 11" key="1">
    <citation type="submission" date="2020-08" db="EMBL/GenBank/DDBJ databases">
        <title>Complete Genome Sequence of Effusibacillus dendaii Strain skT53, Isolated from Farmland soil.</title>
        <authorList>
            <person name="Konishi T."/>
            <person name="Kawasaki H."/>
        </authorList>
    </citation>
    <scope>NUCLEOTIDE SEQUENCE [LARGE SCALE GENOMIC DNA]</scope>
    <source>
        <strain evidence="11">skT53</strain>
    </source>
</reference>
<gene>
    <name evidence="10" type="ORF">skT53_10080</name>
</gene>
<dbReference type="CDD" id="cd06582">
    <property type="entry name" value="TM_PBP1_LivH_like"/>
    <property type="match status" value="1"/>
</dbReference>
<comment type="subcellular location">
    <subcellularLocation>
        <location evidence="1">Cell membrane</location>
        <topology evidence="1">Multi-pass membrane protein</topology>
    </subcellularLocation>
</comment>
<keyword evidence="6 9" id="KW-1133">Transmembrane helix</keyword>
<keyword evidence="2" id="KW-0813">Transport</keyword>
<name>A0A7I8D788_9BACL</name>
<dbReference type="GO" id="GO:0022857">
    <property type="term" value="F:transmembrane transporter activity"/>
    <property type="evidence" value="ECO:0007669"/>
    <property type="project" value="InterPro"/>
</dbReference>
<dbReference type="Pfam" id="PF02653">
    <property type="entry name" value="BPD_transp_2"/>
    <property type="match status" value="1"/>
</dbReference>
<evidence type="ECO:0000256" key="2">
    <source>
        <dbReference type="ARBA" id="ARBA00022448"/>
    </source>
</evidence>
<comment type="similarity">
    <text evidence="8">Belongs to the binding-protein-dependent transport system permease family. LivHM subfamily.</text>
</comment>
<evidence type="ECO:0000256" key="5">
    <source>
        <dbReference type="ARBA" id="ARBA00022970"/>
    </source>
</evidence>
<evidence type="ECO:0000256" key="6">
    <source>
        <dbReference type="ARBA" id="ARBA00022989"/>
    </source>
</evidence>
<dbReference type="InterPro" id="IPR001851">
    <property type="entry name" value="ABC_transp_permease"/>
</dbReference>
<keyword evidence="7 9" id="KW-0472">Membrane</keyword>
<feature type="transmembrane region" description="Helical" evidence="9">
    <location>
        <begin position="7"/>
        <end position="28"/>
    </location>
</feature>
<protein>
    <submittedName>
        <fullName evidence="10">Branched-chain amino acid ABC transporter permease</fullName>
    </submittedName>
</protein>
<evidence type="ECO:0000256" key="4">
    <source>
        <dbReference type="ARBA" id="ARBA00022692"/>
    </source>
</evidence>
<feature type="transmembrane region" description="Helical" evidence="9">
    <location>
        <begin position="95"/>
        <end position="116"/>
    </location>
</feature>
<evidence type="ECO:0000256" key="9">
    <source>
        <dbReference type="SAM" id="Phobius"/>
    </source>
</evidence>
<evidence type="ECO:0000256" key="3">
    <source>
        <dbReference type="ARBA" id="ARBA00022475"/>
    </source>
</evidence>